<evidence type="ECO:0000256" key="2">
    <source>
        <dbReference type="SAM" id="SignalP"/>
    </source>
</evidence>
<evidence type="ECO:0000313" key="3">
    <source>
        <dbReference type="EMBL" id="STC70587.1"/>
    </source>
</evidence>
<dbReference type="OrthoDB" id="9796962at2"/>
<feature type="chain" id="PRO_5039378265" evidence="2">
    <location>
        <begin position="21"/>
        <end position="218"/>
    </location>
</feature>
<dbReference type="Proteomes" id="UP000254467">
    <property type="component" value="Unassembled WGS sequence"/>
</dbReference>
<feature type="compositionally biased region" description="Basic and acidic residues" evidence="1">
    <location>
        <begin position="191"/>
        <end position="218"/>
    </location>
</feature>
<dbReference type="RefSeq" id="WP_018581298.1">
    <property type="nucleotide sequence ID" value="NZ_LDYD01000008.1"/>
</dbReference>
<keyword evidence="2" id="KW-0732">Signal</keyword>
<dbReference type="PROSITE" id="PS51257">
    <property type="entry name" value="PROKAR_LIPOPROTEIN"/>
    <property type="match status" value="1"/>
</dbReference>
<proteinExistence type="predicted"/>
<protein>
    <submittedName>
        <fullName evidence="3">Putative secreted protein</fullName>
    </submittedName>
</protein>
<sequence length="218" mass="22988">MNRRLAAGAALIAASLTIAACGDSADNTAEDTTAVETSTAVETTTEVETSTEDAEDAEAQDVTLEDPVIRAMEAGKGMTGVFGTLVNHTDQDINIVEFSTDLGAEIYELHEVADGVMREIEGGFVVPANGSYDLEPGADHFMIMGYDEAIEAGDTVNVTFKDSEGNEYTANDVPVRTLLPGEENYGADGELQGHDPHAGHDMGHDMGDMGEHIDAPAH</sequence>
<dbReference type="SUPFAM" id="SSF110087">
    <property type="entry name" value="DR1885-like metal-binding protein"/>
    <property type="match status" value="1"/>
</dbReference>
<reference evidence="3 4" key="1">
    <citation type="submission" date="2018-06" db="EMBL/GenBank/DDBJ databases">
        <authorList>
            <consortium name="Pathogen Informatics"/>
            <person name="Doyle S."/>
        </authorList>
    </citation>
    <scope>NUCLEOTIDE SEQUENCE [LARGE SCALE GENOMIC DNA]</scope>
    <source>
        <strain evidence="3 4">NCTC11862</strain>
    </source>
</reference>
<feature type="region of interest" description="Disordered" evidence="1">
    <location>
        <begin position="29"/>
        <end position="60"/>
    </location>
</feature>
<feature type="signal peptide" evidence="2">
    <location>
        <begin position="1"/>
        <end position="20"/>
    </location>
</feature>
<feature type="compositionally biased region" description="Acidic residues" evidence="1">
    <location>
        <begin position="49"/>
        <end position="59"/>
    </location>
</feature>
<dbReference type="InterPro" id="IPR058248">
    <property type="entry name" value="Lxx211020-like"/>
</dbReference>
<evidence type="ECO:0000256" key="1">
    <source>
        <dbReference type="SAM" id="MobiDB-lite"/>
    </source>
</evidence>
<dbReference type="EMBL" id="UFXQ01000001">
    <property type="protein sequence ID" value="STC70587.1"/>
    <property type="molecule type" value="Genomic_DNA"/>
</dbReference>
<dbReference type="InterPro" id="IPR036182">
    <property type="entry name" value="PCuAC_sf"/>
</dbReference>
<dbReference type="InterPro" id="IPR007410">
    <property type="entry name" value="LpqE-like"/>
</dbReference>
<keyword evidence="4" id="KW-1185">Reference proteome</keyword>
<dbReference type="STRING" id="35756.GCA_001044155_02415"/>
<dbReference type="AlphaFoldDB" id="A0A376CQV1"/>
<feature type="compositionally biased region" description="Low complexity" evidence="1">
    <location>
        <begin position="30"/>
        <end position="48"/>
    </location>
</feature>
<dbReference type="PANTHER" id="PTHR36302">
    <property type="entry name" value="BLR7088 PROTEIN"/>
    <property type="match status" value="1"/>
</dbReference>
<evidence type="ECO:0000313" key="4">
    <source>
        <dbReference type="Proteomes" id="UP000254467"/>
    </source>
</evidence>
<dbReference type="Gene3D" id="2.60.40.1890">
    <property type="entry name" value="PCu(A)C copper chaperone"/>
    <property type="match status" value="1"/>
</dbReference>
<feature type="region of interest" description="Disordered" evidence="1">
    <location>
        <begin position="182"/>
        <end position="218"/>
    </location>
</feature>
<dbReference type="Pfam" id="PF04314">
    <property type="entry name" value="PCuAC"/>
    <property type="match status" value="1"/>
</dbReference>
<dbReference type="PANTHER" id="PTHR36302:SF1">
    <property type="entry name" value="COPPER CHAPERONE PCU(A)C"/>
    <property type="match status" value="1"/>
</dbReference>
<accession>A0A376CQV1</accession>
<gene>
    <name evidence="3" type="primary">ycdB</name>
    <name evidence="3" type="ORF">NCTC11862_02406</name>
</gene>
<name>A0A376CQV1_9CORY</name>
<organism evidence="3 4">
    <name type="scientific">Corynebacterium pilosum</name>
    <dbReference type="NCBI Taxonomy" id="35756"/>
    <lineage>
        <taxon>Bacteria</taxon>
        <taxon>Bacillati</taxon>
        <taxon>Actinomycetota</taxon>
        <taxon>Actinomycetes</taxon>
        <taxon>Mycobacteriales</taxon>
        <taxon>Corynebacteriaceae</taxon>
        <taxon>Corynebacterium</taxon>
    </lineage>
</organism>